<comment type="caution">
    <text evidence="1">The sequence shown here is derived from an EMBL/GenBank/DDBJ whole genome shotgun (WGS) entry which is preliminary data.</text>
</comment>
<dbReference type="OrthoDB" id="1263230at2"/>
<evidence type="ECO:0000313" key="2">
    <source>
        <dbReference type="Proteomes" id="UP000317010"/>
    </source>
</evidence>
<dbReference type="RefSeq" id="WP_144916749.1">
    <property type="nucleotide sequence ID" value="NZ_VLLI01000022.1"/>
</dbReference>
<dbReference type="Gene3D" id="1.10.132.80">
    <property type="match status" value="1"/>
</dbReference>
<protein>
    <submittedName>
        <fullName evidence="1">DNA-packaging protein gp3</fullName>
    </submittedName>
</protein>
<organism evidence="1 2">
    <name type="scientific">Mucilaginibacter frigoritolerans</name>
    <dbReference type="NCBI Taxonomy" id="652788"/>
    <lineage>
        <taxon>Bacteria</taxon>
        <taxon>Pseudomonadati</taxon>
        <taxon>Bacteroidota</taxon>
        <taxon>Sphingobacteriia</taxon>
        <taxon>Sphingobacteriales</taxon>
        <taxon>Sphingobacteriaceae</taxon>
        <taxon>Mucilaginibacter</taxon>
    </lineage>
</organism>
<dbReference type="AlphaFoldDB" id="A0A562TKF1"/>
<keyword evidence="2" id="KW-1185">Reference proteome</keyword>
<reference evidence="1 2" key="1">
    <citation type="submission" date="2019-07" db="EMBL/GenBank/DDBJ databases">
        <title>Genomic Encyclopedia of Archaeal and Bacterial Type Strains, Phase II (KMG-II): from individual species to whole genera.</title>
        <authorList>
            <person name="Goeker M."/>
        </authorList>
    </citation>
    <scope>NUCLEOTIDE SEQUENCE [LARGE SCALE GENOMIC DNA]</scope>
    <source>
        <strain evidence="1 2">ATCC BAA-1854</strain>
    </source>
</reference>
<dbReference type="Pfam" id="PF16677">
    <property type="entry name" value="GP3_package"/>
    <property type="match status" value="1"/>
</dbReference>
<sequence length="146" mass="16563">MLQPTFKTARKLAEKADDYFSYIEGEYYLETVAGKDKKVTDREAEPATIAGLALFLGFNSRQDFEDYEQNGEFGYLIKRSRLRVEALYERKLHQQSPSGAIFALKALGWKEKTDDKTTASNTIKSLKIEIVITGPKPAESEKEVVM</sequence>
<accession>A0A562TKF1</accession>
<proteinExistence type="predicted"/>
<dbReference type="EMBL" id="VLLI01000022">
    <property type="protein sequence ID" value="TWI94029.1"/>
    <property type="molecule type" value="Genomic_DNA"/>
</dbReference>
<evidence type="ECO:0000313" key="1">
    <source>
        <dbReference type="EMBL" id="TWI94029.1"/>
    </source>
</evidence>
<name>A0A562TKF1_9SPHI</name>
<dbReference type="Proteomes" id="UP000317010">
    <property type="component" value="Unassembled WGS sequence"/>
</dbReference>
<gene>
    <name evidence="1" type="ORF">JN11_04846</name>
</gene>
<dbReference type="InterPro" id="IPR032066">
    <property type="entry name" value="GP3_package"/>
</dbReference>